<dbReference type="Gene3D" id="3.40.50.410">
    <property type="entry name" value="von Willebrand factor, type A domain"/>
    <property type="match status" value="1"/>
</dbReference>
<dbReference type="InterPro" id="IPR002035">
    <property type="entry name" value="VWF_A"/>
</dbReference>
<name>A0ABQ0G128_9PEZI</name>
<dbReference type="Proteomes" id="UP001628179">
    <property type="component" value="Unassembled WGS sequence"/>
</dbReference>
<dbReference type="GeneID" id="98172394"/>
<dbReference type="InterPro" id="IPR029058">
    <property type="entry name" value="AB_hydrolase_fold"/>
</dbReference>
<dbReference type="PANTHER" id="PTHR34706:SF1">
    <property type="entry name" value="VWFA DOMAIN-CONTAINING PROTEIN"/>
    <property type="match status" value="1"/>
</dbReference>
<evidence type="ECO:0000313" key="3">
    <source>
        <dbReference type="Proteomes" id="UP001628179"/>
    </source>
</evidence>
<comment type="caution">
    <text evidence="2">The sequence shown here is derived from an EMBL/GenBank/DDBJ whole genome shotgun (WGS) entry which is preliminary data.</text>
</comment>
<dbReference type="SUPFAM" id="SSF53474">
    <property type="entry name" value="alpha/beta-Hydrolases"/>
    <property type="match status" value="1"/>
</dbReference>
<dbReference type="RefSeq" id="XP_070913172.1">
    <property type="nucleotide sequence ID" value="XM_071057071.1"/>
</dbReference>
<dbReference type="Gene3D" id="3.40.50.1820">
    <property type="entry name" value="alpha/beta hydrolase"/>
    <property type="match status" value="1"/>
</dbReference>
<accession>A0ABQ0G128</accession>
<sequence length="737" mass="82681">MMGRNHYLTLTVRDLPLGTTAQDVRDHINRRFTNAQPLVGPLVKDPNRPSLYTVVTVRQDSDSQCRELRDSLNLSKFFPQKPKTAVVDSQIAVSDEFLGVTTLAEDEDPQFDLYFIHGLGGHAFGSWTLNKSPPRMWPRDFLAKDIPNRPRRPNDPEGPKLAARISTIGYNAHAQRTHSSTTTIERAAEDLLEKVRTDRPEDCDRPMYFACHSLGGLVTCQALIHALRGDPSIPEEQSHYRKVFFQKGQCLVKGIIFFGTPFEGSKIANFAHKFVKVLGGNDTLIDSLRTKSDVLAELVGKFNQLRSHPETGFPIIIGYEKSPMFNIKFVTKPDSATGSFNARTIGIDGDHRTMVKFEHRHCTNYHRVSEAMIRLIQDTLPALDPITFGNVNGPDLPLFRPEPLRKSHTLPPPYPGLSGTLLQAAEPVLPAYKDETSGLSVNITQRMVVRSSIMTKEMTENAWPNEPCWNEVPDVSPVKFDDLVRPIHDGEKHKSSFSLLGQFDTVFLLDDTGSMVVTDSDGGRSRWEELIDSLRHTVDIVCQYDKDGVEVRFFIQDHKDEDGITDGQRVLDLLTKEVGPDEQGGGTYVSNALWAILVPYIDRFEEWKNSLRDRSKPKVKMPKMLNLIVITDGAADDKEGVESVIVSAAKRLDQLSALPSQVGIQFLQIGKDDDAARWLKTLDDSLREKHGVRDIVDTRPWDSPKVIDKPFKDRLSQILLGAVSRARDDSDTAKLEG</sequence>
<dbReference type="SUPFAM" id="SSF53300">
    <property type="entry name" value="vWA-like"/>
    <property type="match status" value="1"/>
</dbReference>
<evidence type="ECO:0000313" key="2">
    <source>
        <dbReference type="EMBL" id="GAB1311439.1"/>
    </source>
</evidence>
<reference evidence="2 3" key="1">
    <citation type="submission" date="2024-09" db="EMBL/GenBank/DDBJ databases">
        <title>Itraconazole resistance in Madurella fahalii resulting from another homologue of gene encoding cytochrome P450 14-alpha sterol demethylase (CYP51).</title>
        <authorList>
            <person name="Yoshioka I."/>
            <person name="Fahal A.H."/>
            <person name="Kaneko S."/>
            <person name="Yaguchi T."/>
        </authorList>
    </citation>
    <scope>NUCLEOTIDE SEQUENCE [LARGE SCALE GENOMIC DNA]</scope>
    <source>
        <strain evidence="2 3">IFM 68171</strain>
    </source>
</reference>
<keyword evidence="3" id="KW-1185">Reference proteome</keyword>
<gene>
    <name evidence="2" type="ORF">MFIFM68171_01649</name>
</gene>
<organism evidence="2 3">
    <name type="scientific">Madurella fahalii</name>
    <dbReference type="NCBI Taxonomy" id="1157608"/>
    <lineage>
        <taxon>Eukaryota</taxon>
        <taxon>Fungi</taxon>
        <taxon>Dikarya</taxon>
        <taxon>Ascomycota</taxon>
        <taxon>Pezizomycotina</taxon>
        <taxon>Sordariomycetes</taxon>
        <taxon>Sordariomycetidae</taxon>
        <taxon>Sordariales</taxon>
        <taxon>Sordariales incertae sedis</taxon>
        <taxon>Madurella</taxon>
    </lineage>
</organism>
<feature type="domain" description="VWFA" evidence="1">
    <location>
        <begin position="504"/>
        <end position="715"/>
    </location>
</feature>
<evidence type="ECO:0000259" key="1">
    <source>
        <dbReference type="PROSITE" id="PS50234"/>
    </source>
</evidence>
<proteinExistence type="predicted"/>
<protein>
    <recommendedName>
        <fullName evidence="1">VWFA domain-containing protein</fullName>
    </recommendedName>
</protein>
<dbReference type="EMBL" id="BAAFSV010000001">
    <property type="protein sequence ID" value="GAB1311439.1"/>
    <property type="molecule type" value="Genomic_DNA"/>
</dbReference>
<dbReference type="PROSITE" id="PS50234">
    <property type="entry name" value="VWFA"/>
    <property type="match status" value="1"/>
</dbReference>
<dbReference type="InterPro" id="IPR036465">
    <property type="entry name" value="vWFA_dom_sf"/>
</dbReference>
<dbReference type="PANTHER" id="PTHR34706">
    <property type="entry name" value="SLR1338 PROTEIN"/>
    <property type="match status" value="1"/>
</dbReference>